<gene>
    <name evidence="11" type="ORF">niasHT_029518</name>
</gene>
<keyword evidence="12" id="KW-1185">Reference proteome</keyword>
<evidence type="ECO:0000256" key="4">
    <source>
        <dbReference type="ARBA" id="ARBA00022741"/>
    </source>
</evidence>
<reference evidence="11 12" key="1">
    <citation type="submission" date="2024-10" db="EMBL/GenBank/DDBJ databases">
        <authorList>
            <person name="Kim D."/>
        </authorList>
    </citation>
    <scope>NUCLEOTIDE SEQUENCE [LARGE SCALE GENOMIC DNA]</scope>
    <source>
        <strain evidence="11">BH-2024</strain>
    </source>
</reference>
<evidence type="ECO:0000256" key="1">
    <source>
        <dbReference type="ARBA" id="ARBA00012513"/>
    </source>
</evidence>
<dbReference type="GO" id="GO:0004674">
    <property type="term" value="F:protein serine/threonine kinase activity"/>
    <property type="evidence" value="ECO:0007669"/>
    <property type="project" value="UniProtKB-KW"/>
</dbReference>
<accession>A0ABD2JAW3</accession>
<dbReference type="Gene3D" id="3.30.200.20">
    <property type="entry name" value="Phosphorylase Kinase, domain 1"/>
    <property type="match status" value="1"/>
</dbReference>
<dbReference type="EMBL" id="JBICBT010001015">
    <property type="protein sequence ID" value="KAL3087754.1"/>
    <property type="molecule type" value="Genomic_DNA"/>
</dbReference>
<dbReference type="InterPro" id="IPR018934">
    <property type="entry name" value="RIO_dom"/>
</dbReference>
<protein>
    <recommendedName>
        <fullName evidence="1">non-specific serine/threonine protein kinase</fullName>
        <ecNumber evidence="1">2.7.11.1</ecNumber>
    </recommendedName>
</protein>
<name>A0ABD2JAW3_9BILA</name>
<evidence type="ECO:0000256" key="5">
    <source>
        <dbReference type="ARBA" id="ARBA00022777"/>
    </source>
</evidence>
<dbReference type="GO" id="GO:0005524">
    <property type="term" value="F:ATP binding"/>
    <property type="evidence" value="ECO:0007669"/>
    <property type="project" value="UniProtKB-KW"/>
</dbReference>
<evidence type="ECO:0000256" key="9">
    <source>
        <dbReference type="SAM" id="MobiDB-lite"/>
    </source>
</evidence>
<dbReference type="AlphaFoldDB" id="A0ABD2JAW3"/>
<feature type="region of interest" description="Disordered" evidence="9">
    <location>
        <begin position="169"/>
        <end position="189"/>
    </location>
</feature>
<organism evidence="11 12">
    <name type="scientific">Heterodera trifolii</name>
    <dbReference type="NCBI Taxonomy" id="157864"/>
    <lineage>
        <taxon>Eukaryota</taxon>
        <taxon>Metazoa</taxon>
        <taxon>Ecdysozoa</taxon>
        <taxon>Nematoda</taxon>
        <taxon>Chromadorea</taxon>
        <taxon>Rhabditida</taxon>
        <taxon>Tylenchina</taxon>
        <taxon>Tylenchomorpha</taxon>
        <taxon>Tylenchoidea</taxon>
        <taxon>Heteroderidae</taxon>
        <taxon>Heteroderinae</taxon>
        <taxon>Heterodera</taxon>
    </lineage>
</organism>
<evidence type="ECO:0000256" key="3">
    <source>
        <dbReference type="ARBA" id="ARBA00022679"/>
    </source>
</evidence>
<comment type="caution">
    <text evidence="11">The sequence shown here is derived from an EMBL/GenBank/DDBJ whole genome shotgun (WGS) entry which is preliminary data.</text>
</comment>
<dbReference type="Pfam" id="PF01163">
    <property type="entry name" value="RIO1"/>
    <property type="match status" value="1"/>
</dbReference>
<feature type="region of interest" description="Disordered" evidence="9">
    <location>
        <begin position="1"/>
        <end position="22"/>
    </location>
</feature>
<dbReference type="PANTHER" id="PTHR45723">
    <property type="entry name" value="SERINE/THREONINE-PROTEIN KINASE RIO1"/>
    <property type="match status" value="1"/>
</dbReference>
<keyword evidence="5" id="KW-0418">Kinase</keyword>
<dbReference type="EC" id="2.7.11.1" evidence="1"/>
<keyword evidence="2" id="KW-0723">Serine/threonine-protein kinase</keyword>
<comment type="catalytic activity">
    <reaction evidence="8">
        <text>L-seryl-[protein] + ATP = O-phospho-L-seryl-[protein] + ADP + H(+)</text>
        <dbReference type="Rhea" id="RHEA:17989"/>
        <dbReference type="Rhea" id="RHEA-COMP:9863"/>
        <dbReference type="Rhea" id="RHEA-COMP:11604"/>
        <dbReference type="ChEBI" id="CHEBI:15378"/>
        <dbReference type="ChEBI" id="CHEBI:29999"/>
        <dbReference type="ChEBI" id="CHEBI:30616"/>
        <dbReference type="ChEBI" id="CHEBI:83421"/>
        <dbReference type="ChEBI" id="CHEBI:456216"/>
        <dbReference type="EC" id="2.7.11.1"/>
    </reaction>
</comment>
<keyword evidence="3" id="KW-0808">Transferase</keyword>
<evidence type="ECO:0000313" key="12">
    <source>
        <dbReference type="Proteomes" id="UP001620626"/>
    </source>
</evidence>
<feature type="domain" description="RIO-type" evidence="10">
    <location>
        <begin position="115"/>
        <end position="168"/>
    </location>
</feature>
<evidence type="ECO:0000259" key="10">
    <source>
        <dbReference type="Pfam" id="PF01163"/>
    </source>
</evidence>
<comment type="catalytic activity">
    <reaction evidence="7">
        <text>L-threonyl-[protein] + ATP = O-phospho-L-threonyl-[protein] + ADP + H(+)</text>
        <dbReference type="Rhea" id="RHEA:46608"/>
        <dbReference type="Rhea" id="RHEA-COMP:11060"/>
        <dbReference type="Rhea" id="RHEA-COMP:11605"/>
        <dbReference type="ChEBI" id="CHEBI:15378"/>
        <dbReference type="ChEBI" id="CHEBI:30013"/>
        <dbReference type="ChEBI" id="CHEBI:30616"/>
        <dbReference type="ChEBI" id="CHEBI:61977"/>
        <dbReference type="ChEBI" id="CHEBI:456216"/>
        <dbReference type="EC" id="2.7.11.1"/>
    </reaction>
</comment>
<evidence type="ECO:0000256" key="8">
    <source>
        <dbReference type="ARBA" id="ARBA00048679"/>
    </source>
</evidence>
<feature type="region of interest" description="Disordered" evidence="9">
    <location>
        <begin position="55"/>
        <end position="113"/>
    </location>
</feature>
<evidence type="ECO:0000256" key="2">
    <source>
        <dbReference type="ARBA" id="ARBA00022527"/>
    </source>
</evidence>
<dbReference type="Proteomes" id="UP001620626">
    <property type="component" value="Unassembled WGS sequence"/>
</dbReference>
<dbReference type="InterPro" id="IPR051272">
    <property type="entry name" value="RIO-type_Ser/Thr_kinase"/>
</dbReference>
<evidence type="ECO:0000313" key="11">
    <source>
        <dbReference type="EMBL" id="KAL3087754.1"/>
    </source>
</evidence>
<keyword evidence="4" id="KW-0547">Nucleotide-binding</keyword>
<proteinExistence type="predicted"/>
<evidence type="ECO:0000256" key="6">
    <source>
        <dbReference type="ARBA" id="ARBA00022840"/>
    </source>
</evidence>
<keyword evidence="6" id="KW-0067">ATP-binding</keyword>
<sequence>MTEGIKYAWGNKPKSDEEGKANEPIASLMEIMEEQKIIATGKESAVLHALLDTDGDSSRKKVVGSGMATKNGAVEEVEEEQEGGGGQQIVGPSADETAEHLAPPAERQKMPTAAARQTHFAVKVYRATLAGFRNRAEYVKDDFRFKNPRRVMKIWAEKEFLNLKSLTSKRRTKSGTTEQKAHLEGICGQ</sequence>
<evidence type="ECO:0000256" key="7">
    <source>
        <dbReference type="ARBA" id="ARBA00047899"/>
    </source>
</evidence>